<name>A0ABQ0VGH7_ENTMU</name>
<dbReference type="EMBL" id="BJWA01000038">
    <property type="protein sequence ID" value="GEL81813.1"/>
    <property type="molecule type" value="Genomic_DNA"/>
</dbReference>
<gene>
    <name evidence="1" type="ORF">EMU01_29570</name>
</gene>
<organism evidence="1 2">
    <name type="scientific">Enterococcus mundtii</name>
    <dbReference type="NCBI Taxonomy" id="53346"/>
    <lineage>
        <taxon>Bacteria</taxon>
        <taxon>Bacillati</taxon>
        <taxon>Bacillota</taxon>
        <taxon>Bacilli</taxon>
        <taxon>Lactobacillales</taxon>
        <taxon>Enterococcaceae</taxon>
        <taxon>Enterococcus</taxon>
    </lineage>
</organism>
<proteinExistence type="predicted"/>
<protein>
    <submittedName>
        <fullName evidence="1">Uncharacterized protein</fullName>
    </submittedName>
</protein>
<keyword evidence="2" id="KW-1185">Reference proteome</keyword>
<comment type="caution">
    <text evidence="1">The sequence shown here is derived from an EMBL/GenBank/DDBJ whole genome shotgun (WGS) entry which is preliminary data.</text>
</comment>
<evidence type="ECO:0000313" key="2">
    <source>
        <dbReference type="Proteomes" id="UP000321175"/>
    </source>
</evidence>
<dbReference type="Proteomes" id="UP000321175">
    <property type="component" value="Unassembled WGS sequence"/>
</dbReference>
<reference evidence="1 2" key="1">
    <citation type="submission" date="2019-07" db="EMBL/GenBank/DDBJ databases">
        <title>Whole genome shotgun sequence of Enterococcus mundtii NBRC 100490.</title>
        <authorList>
            <person name="Hosoyama A."/>
            <person name="Uohara A."/>
            <person name="Ohji S."/>
            <person name="Ichikawa N."/>
        </authorList>
    </citation>
    <scope>NUCLEOTIDE SEQUENCE [LARGE SCALE GENOMIC DNA]</scope>
    <source>
        <strain evidence="1 2">NBRC 100490</strain>
    </source>
</reference>
<evidence type="ECO:0000313" key="1">
    <source>
        <dbReference type="EMBL" id="GEL81813.1"/>
    </source>
</evidence>
<dbReference type="GeneID" id="60999665"/>
<dbReference type="RefSeq" id="WP_071867986.1">
    <property type="nucleotide sequence ID" value="NZ_BJWA01000038.1"/>
</dbReference>
<accession>A0ABQ0VGH7</accession>
<sequence length="257" mass="29133">MDLTKMDREEAIDWIIREWAIHSDGNGQNAHLLATEFNAGFATPEIVRGAKGQYIIDNDLGKKYPDMADIPCGKYWTKWAWGDNDMYGVNEASFIKLHVYAATSYYKLYVVISGYYGDIYYKNIHTTPNETTNHDGYNPQGWRKLVTEKLLFEGNVSAPGSTIQLNDEIRYYKYLELRVDGDGGQVFKVPVLSKMYFQGLNLSDGDSPTTYFWEIELNQQGTNKLTIKRNDQTYINNSGLQGKSTGALAIVSIKGLN</sequence>